<keyword evidence="3" id="KW-1185">Reference proteome</keyword>
<keyword evidence="1" id="KW-0472">Membrane</keyword>
<dbReference type="EMBL" id="JAHLQK010000003">
    <property type="protein sequence ID" value="MBU5676433.1"/>
    <property type="molecule type" value="Genomic_DNA"/>
</dbReference>
<keyword evidence="1" id="KW-1133">Transmembrane helix</keyword>
<feature type="transmembrane region" description="Helical" evidence="1">
    <location>
        <begin position="68"/>
        <end position="88"/>
    </location>
</feature>
<evidence type="ECO:0000313" key="3">
    <source>
        <dbReference type="Proteomes" id="UP000779508"/>
    </source>
</evidence>
<feature type="transmembrane region" description="Helical" evidence="1">
    <location>
        <begin position="95"/>
        <end position="114"/>
    </location>
</feature>
<gene>
    <name evidence="2" type="primary">thiW</name>
    <name evidence="2" type="ORF">KQI88_08395</name>
</gene>
<evidence type="ECO:0000256" key="1">
    <source>
        <dbReference type="SAM" id="Phobius"/>
    </source>
</evidence>
<dbReference type="Pfam" id="PF09512">
    <property type="entry name" value="ThiW"/>
    <property type="match status" value="1"/>
</dbReference>
<sequence>MDSKKLTTASLLTAIGVVSAHIIYFPIGVSKAFPVQHGINLLTAVLFGPGYAVAVAFVISLIRNLLGTGSLLAFPGSMIGAFLAGILYKRTKKSFYAMVGEVFGTGIIGAIVSYPVAKYFIGKEAAMFGFVVPFVLSSLVGVIIGYFIFKMLLKTGFVNRDIEKRSAFK</sequence>
<evidence type="ECO:0000313" key="2">
    <source>
        <dbReference type="EMBL" id="MBU5676433.1"/>
    </source>
</evidence>
<name>A0ABS6G1S5_9FIRM</name>
<feature type="transmembrane region" description="Helical" evidence="1">
    <location>
        <begin position="6"/>
        <end position="27"/>
    </location>
</feature>
<accession>A0ABS6G1S5</accession>
<dbReference type="PIRSF" id="PIRSF024534">
    <property type="entry name" value="ThiW"/>
    <property type="match status" value="1"/>
</dbReference>
<organism evidence="2 3">
    <name type="scientific">Alkaliphilus flagellatus</name>
    <dbReference type="NCBI Taxonomy" id="2841507"/>
    <lineage>
        <taxon>Bacteria</taxon>
        <taxon>Bacillati</taxon>
        <taxon>Bacillota</taxon>
        <taxon>Clostridia</taxon>
        <taxon>Peptostreptococcales</taxon>
        <taxon>Natronincolaceae</taxon>
        <taxon>Alkaliphilus</taxon>
    </lineage>
</organism>
<feature type="transmembrane region" description="Helical" evidence="1">
    <location>
        <begin position="39"/>
        <end position="62"/>
    </location>
</feature>
<dbReference type="Proteomes" id="UP000779508">
    <property type="component" value="Unassembled WGS sequence"/>
</dbReference>
<feature type="transmembrane region" description="Helical" evidence="1">
    <location>
        <begin position="126"/>
        <end position="149"/>
    </location>
</feature>
<keyword evidence="1" id="KW-0812">Transmembrane</keyword>
<proteinExistence type="predicted"/>
<comment type="caution">
    <text evidence="2">The sequence shown here is derived from an EMBL/GenBank/DDBJ whole genome shotgun (WGS) entry which is preliminary data.</text>
</comment>
<reference evidence="2 3" key="1">
    <citation type="submission" date="2021-06" db="EMBL/GenBank/DDBJ databases">
        <authorList>
            <person name="Sun Q."/>
            <person name="Li D."/>
        </authorList>
    </citation>
    <scope>NUCLEOTIDE SEQUENCE [LARGE SCALE GENOMIC DNA]</scope>
    <source>
        <strain evidence="2 3">MSJ-5</strain>
    </source>
</reference>
<dbReference type="RefSeq" id="WP_216416197.1">
    <property type="nucleotide sequence ID" value="NZ_JAHLQK010000003.1"/>
</dbReference>
<dbReference type="NCBIfam" id="TIGR02359">
    <property type="entry name" value="thiW"/>
    <property type="match status" value="1"/>
</dbReference>
<dbReference type="InterPro" id="IPR012652">
    <property type="entry name" value="ThiW"/>
</dbReference>
<protein>
    <submittedName>
        <fullName evidence="2">Energy coupling factor transporter S component ThiW</fullName>
    </submittedName>
</protein>